<dbReference type="Gramene" id="KQJ84874">
    <property type="protein sequence ID" value="KQJ84874"/>
    <property type="gene ID" value="BRADI_5g23430v3"/>
</dbReference>
<dbReference type="FunCoup" id="I1J2E1">
    <property type="interactions" value="790"/>
</dbReference>
<sequence>MAAAAAAVRTIVCEAAPLQRPQQQPRRERDGGAGKIVLQPRLCTLRSYGAPGSGAAVTRRRLPGEGDDMEVASGGAPFFASLADYIDSSRKSQDFETISGRLAMVAFAAAVAVEATTGDSLFRKLDAVEIEEAAGVCLAVVASAATFAWVSSARGRIGRMLTLGCNSFVDALIDNVVDALFSDGQLQDWSDDV</sequence>
<dbReference type="GO" id="GO:0071486">
    <property type="term" value="P:cellular response to high light intensity"/>
    <property type="evidence" value="ECO:0007669"/>
    <property type="project" value="EnsemblPlants"/>
</dbReference>
<name>I1J2E1_BRADI</name>
<dbReference type="GO" id="GO:0009535">
    <property type="term" value="C:chloroplast thylakoid membrane"/>
    <property type="evidence" value="ECO:0007669"/>
    <property type="project" value="EnsemblPlants"/>
</dbReference>
<reference evidence="2" key="3">
    <citation type="submission" date="2018-08" db="UniProtKB">
        <authorList>
            <consortium name="EnsemblPlants"/>
        </authorList>
    </citation>
    <scope>IDENTIFICATION</scope>
    <source>
        <strain evidence="2">cv. Bd21</strain>
    </source>
</reference>
<dbReference type="OMA" id="CAAIFAW"/>
<proteinExistence type="predicted"/>
<dbReference type="GeneID" id="100845758"/>
<keyword evidence="3" id="KW-1185">Reference proteome</keyword>
<dbReference type="eggNOG" id="ENOG502RXQW">
    <property type="taxonomic scope" value="Eukaryota"/>
</dbReference>
<dbReference type="InterPro" id="IPR044971">
    <property type="entry name" value="SEP2"/>
</dbReference>
<dbReference type="STRING" id="15368.I1J2E1"/>
<dbReference type="HOGENOM" id="CLU_1373980_0_0_1"/>
<dbReference type="PANTHER" id="PTHR36490">
    <property type="entry name" value="STRESS ENHANCED PROTEIN 2, CHLOROPLASTIC"/>
    <property type="match status" value="1"/>
</dbReference>
<dbReference type="RefSeq" id="XP_003580648.1">
    <property type="nucleotide sequence ID" value="XM_003580600.4"/>
</dbReference>
<reference evidence="1" key="2">
    <citation type="submission" date="2017-06" db="EMBL/GenBank/DDBJ databases">
        <title>WGS assembly of Brachypodium distachyon.</title>
        <authorList>
            <consortium name="The International Brachypodium Initiative"/>
            <person name="Lucas S."/>
            <person name="Harmon-Smith M."/>
            <person name="Lail K."/>
            <person name="Tice H."/>
            <person name="Grimwood J."/>
            <person name="Bruce D."/>
            <person name="Barry K."/>
            <person name="Shu S."/>
            <person name="Lindquist E."/>
            <person name="Wang M."/>
            <person name="Pitluck S."/>
            <person name="Vogel J.P."/>
            <person name="Garvin D.F."/>
            <person name="Mockler T.C."/>
            <person name="Schmutz J."/>
            <person name="Rokhsar D."/>
            <person name="Bevan M.W."/>
        </authorList>
    </citation>
    <scope>NUCLEOTIDE SEQUENCE</scope>
    <source>
        <strain evidence="1">Bd21</strain>
    </source>
</reference>
<dbReference type="OrthoDB" id="1937750at2759"/>
<accession>I1J2E1</accession>
<dbReference type="PANTHER" id="PTHR36490:SF1">
    <property type="entry name" value="STRESS ENHANCED PROTEIN 2, CHLOROPLASTIC"/>
    <property type="match status" value="1"/>
</dbReference>
<protein>
    <submittedName>
        <fullName evidence="1 2">Uncharacterized protein</fullName>
    </submittedName>
</protein>
<evidence type="ECO:0000313" key="3">
    <source>
        <dbReference type="Proteomes" id="UP000008810"/>
    </source>
</evidence>
<dbReference type="GO" id="GO:0071492">
    <property type="term" value="P:cellular response to UV-A"/>
    <property type="evidence" value="ECO:0007669"/>
    <property type="project" value="EnsemblPlants"/>
</dbReference>
<dbReference type="SUPFAM" id="SSF103511">
    <property type="entry name" value="Chlorophyll a-b binding protein"/>
    <property type="match status" value="1"/>
</dbReference>
<evidence type="ECO:0000313" key="2">
    <source>
        <dbReference type="EnsemblPlants" id="KQJ84874"/>
    </source>
</evidence>
<dbReference type="GO" id="GO:0009611">
    <property type="term" value="P:response to wounding"/>
    <property type="evidence" value="ECO:0007669"/>
    <property type="project" value="EnsemblPlants"/>
</dbReference>
<organism evidence="1">
    <name type="scientific">Brachypodium distachyon</name>
    <name type="common">Purple false brome</name>
    <name type="synonym">Trachynia distachya</name>
    <dbReference type="NCBI Taxonomy" id="15368"/>
    <lineage>
        <taxon>Eukaryota</taxon>
        <taxon>Viridiplantae</taxon>
        <taxon>Streptophyta</taxon>
        <taxon>Embryophyta</taxon>
        <taxon>Tracheophyta</taxon>
        <taxon>Spermatophyta</taxon>
        <taxon>Magnoliopsida</taxon>
        <taxon>Liliopsida</taxon>
        <taxon>Poales</taxon>
        <taxon>Poaceae</taxon>
        <taxon>BOP clade</taxon>
        <taxon>Pooideae</taxon>
        <taxon>Stipodae</taxon>
        <taxon>Brachypodieae</taxon>
        <taxon>Brachypodium</taxon>
    </lineage>
</organism>
<dbReference type="EnsemblPlants" id="KQJ84874">
    <property type="protein sequence ID" value="KQJ84874"/>
    <property type="gene ID" value="BRADI_5g23430v3"/>
</dbReference>
<reference evidence="1 2" key="1">
    <citation type="journal article" date="2010" name="Nature">
        <title>Genome sequencing and analysis of the model grass Brachypodium distachyon.</title>
        <authorList>
            <consortium name="International Brachypodium Initiative"/>
        </authorList>
    </citation>
    <scope>NUCLEOTIDE SEQUENCE [LARGE SCALE GENOMIC DNA]</scope>
    <source>
        <strain evidence="1 2">Bd21</strain>
    </source>
</reference>
<gene>
    <name evidence="2" type="primary">LOC100845758</name>
    <name evidence="1" type="ORF">BRADI_5g23430v3</name>
</gene>
<evidence type="ECO:0000313" key="1">
    <source>
        <dbReference type="EMBL" id="KQJ84874.1"/>
    </source>
</evidence>
<dbReference type="KEGG" id="bdi:100845758"/>
<dbReference type="Proteomes" id="UP000008810">
    <property type="component" value="Chromosome 5"/>
</dbReference>
<dbReference type="EMBL" id="CM000884">
    <property type="protein sequence ID" value="KQJ84874.1"/>
    <property type="molecule type" value="Genomic_DNA"/>
</dbReference>
<dbReference type="AlphaFoldDB" id="I1J2E1"/>